<dbReference type="PATRIC" id="fig|1341156.4.peg.2247"/>
<dbReference type="InterPro" id="IPR029063">
    <property type="entry name" value="SAM-dependent_MTases_sf"/>
</dbReference>
<dbReference type="InterPro" id="IPR041698">
    <property type="entry name" value="Methyltransf_25"/>
</dbReference>
<dbReference type="GO" id="GO:0008168">
    <property type="term" value="F:methyltransferase activity"/>
    <property type="evidence" value="ECO:0007669"/>
    <property type="project" value="UniProtKB-KW"/>
</dbReference>
<dbReference type="PANTHER" id="PTHR43861">
    <property type="entry name" value="TRANS-ACONITATE 2-METHYLTRANSFERASE-RELATED"/>
    <property type="match status" value="1"/>
</dbReference>
<comment type="caution">
    <text evidence="4">The sequence shown here is derived from an EMBL/GenBank/DDBJ whole genome shotgun (WGS) entry which is preliminary data.</text>
</comment>
<dbReference type="CDD" id="cd02440">
    <property type="entry name" value="AdoMet_MTases"/>
    <property type="match status" value="1"/>
</dbReference>
<sequence>MSIFDEIRNWEKTEGKELFSQLTDTPDPVILDYGCGAGDYSIAAAYAFDQKCRIYAVDIKKQMLDQLNAKAEERNIRCITTAIGREDFRHDFDDETFDLVIYSDIFHGEEKVYGGLHRFTMTEEAQRTLKKGGVLAVMPFHLSNFRNREKKKCKYTYKKLTDEICAQGFEYIEKNLEGIHFEKAYSPYYQQKGGITLEDLERGKMLVFKKV</sequence>
<keyword evidence="1" id="KW-0489">Methyltransferase</keyword>
<keyword evidence="2" id="KW-0808">Transferase</keyword>
<evidence type="ECO:0000259" key="3">
    <source>
        <dbReference type="Pfam" id="PF13649"/>
    </source>
</evidence>
<dbReference type="GO" id="GO:0032259">
    <property type="term" value="P:methylation"/>
    <property type="evidence" value="ECO:0007669"/>
    <property type="project" value="UniProtKB-KW"/>
</dbReference>
<dbReference type="EMBL" id="JEOB01000003">
    <property type="protein sequence ID" value="EXM39157.1"/>
    <property type="molecule type" value="Genomic_DNA"/>
</dbReference>
<evidence type="ECO:0000313" key="4">
    <source>
        <dbReference type="EMBL" id="EXM39157.1"/>
    </source>
</evidence>
<gene>
    <name evidence="4" type="ORF">RASY3_11530</name>
</gene>
<organism evidence="4 5">
    <name type="scientific">Ruminococcus albus SY3</name>
    <dbReference type="NCBI Taxonomy" id="1341156"/>
    <lineage>
        <taxon>Bacteria</taxon>
        <taxon>Bacillati</taxon>
        <taxon>Bacillota</taxon>
        <taxon>Clostridia</taxon>
        <taxon>Eubacteriales</taxon>
        <taxon>Oscillospiraceae</taxon>
        <taxon>Ruminococcus</taxon>
    </lineage>
</organism>
<evidence type="ECO:0000256" key="2">
    <source>
        <dbReference type="ARBA" id="ARBA00022679"/>
    </source>
</evidence>
<name>A0A011V122_RUMAL</name>
<keyword evidence="5" id="KW-1185">Reference proteome</keyword>
<protein>
    <recommendedName>
        <fullName evidence="3">Methyltransferase domain-containing protein</fullName>
    </recommendedName>
</protein>
<dbReference type="Proteomes" id="UP000021369">
    <property type="component" value="Unassembled WGS sequence"/>
</dbReference>
<dbReference type="SUPFAM" id="SSF53335">
    <property type="entry name" value="S-adenosyl-L-methionine-dependent methyltransferases"/>
    <property type="match status" value="1"/>
</dbReference>
<dbReference type="PANTHER" id="PTHR43861:SF1">
    <property type="entry name" value="TRANS-ACONITATE 2-METHYLTRANSFERASE"/>
    <property type="match status" value="1"/>
</dbReference>
<dbReference type="Pfam" id="PF13649">
    <property type="entry name" value="Methyltransf_25"/>
    <property type="match status" value="1"/>
</dbReference>
<dbReference type="Gene3D" id="3.40.50.150">
    <property type="entry name" value="Vaccinia Virus protein VP39"/>
    <property type="match status" value="1"/>
</dbReference>
<feature type="domain" description="Methyltransferase" evidence="3">
    <location>
        <begin position="30"/>
        <end position="133"/>
    </location>
</feature>
<dbReference type="AlphaFoldDB" id="A0A011V122"/>
<evidence type="ECO:0000313" key="5">
    <source>
        <dbReference type="Proteomes" id="UP000021369"/>
    </source>
</evidence>
<evidence type="ECO:0000256" key="1">
    <source>
        <dbReference type="ARBA" id="ARBA00022603"/>
    </source>
</evidence>
<proteinExistence type="predicted"/>
<reference evidence="4 5" key="1">
    <citation type="submission" date="2013-06" db="EMBL/GenBank/DDBJ databases">
        <title>Rumen cellulosomics: divergent fiber-degrading strategies revealed by comparative genome-wide analysis of six Ruminococcal strains.</title>
        <authorList>
            <person name="Dassa B."/>
            <person name="Borovok I."/>
            <person name="Lamed R."/>
            <person name="Flint H."/>
            <person name="Yeoman C.J."/>
            <person name="White B."/>
            <person name="Bayer E.A."/>
        </authorList>
    </citation>
    <scope>NUCLEOTIDE SEQUENCE [LARGE SCALE GENOMIC DNA]</scope>
    <source>
        <strain evidence="4 5">SY3</strain>
    </source>
</reference>
<dbReference type="RefSeq" id="WP_037288295.1">
    <property type="nucleotide sequence ID" value="NZ_JEOB01000003.1"/>
</dbReference>
<accession>A0A011V122</accession>